<sequence length="211" mass="23525">MLEDTCPLDNGRHEDPPNTLFSIGDLNRLPLEILQGILVDGIDFASLTSLRRVSRGMRSTIDSLPKYKAIVTHAPASIRAALSLETGIYWSCSHLYHELCSNACVFCGHFGANLNVLICKRVCIDCFTTDVQCLPVGREYAKATWSLKESDLKNSDTRIPTARTLPWYYVTRLFSKGHASRKRIELLEHTAVGAIAINKYGSLDVILQQVN</sequence>
<protein>
    <recommendedName>
        <fullName evidence="3">F-box domain-containing protein</fullName>
    </recommendedName>
</protein>
<accession>A0A132BDS0</accession>
<evidence type="ECO:0008006" key="3">
    <source>
        <dbReference type="Google" id="ProtNLM"/>
    </source>
</evidence>
<dbReference type="InParanoid" id="A0A132BDS0"/>
<name>A0A132BDS0_MOLSC</name>
<dbReference type="AlphaFoldDB" id="A0A132BDS0"/>
<reference evidence="1 2" key="1">
    <citation type="submission" date="2015-10" db="EMBL/GenBank/DDBJ databases">
        <title>Full genome of DAOMC 229536 Phialocephala scopiformis, a fungal endophyte of spruce producing the potent anti-insectan compound rugulosin.</title>
        <authorList>
            <consortium name="DOE Joint Genome Institute"/>
            <person name="Walker A.K."/>
            <person name="Frasz S.L."/>
            <person name="Seifert K.A."/>
            <person name="Miller J.D."/>
            <person name="Mondo S.J."/>
            <person name="Labutti K."/>
            <person name="Lipzen A."/>
            <person name="Dockter R."/>
            <person name="Kennedy M."/>
            <person name="Grigoriev I.V."/>
            <person name="Spatafora J.W."/>
        </authorList>
    </citation>
    <scope>NUCLEOTIDE SEQUENCE [LARGE SCALE GENOMIC DNA]</scope>
    <source>
        <strain evidence="1 2">CBS 120377</strain>
    </source>
</reference>
<dbReference type="KEGG" id="psco:LY89DRAFT_596637"/>
<proteinExistence type="predicted"/>
<dbReference type="STRING" id="149040.A0A132BDS0"/>
<organism evidence="1 2">
    <name type="scientific">Mollisia scopiformis</name>
    <name type="common">Conifer needle endophyte fungus</name>
    <name type="synonym">Phialocephala scopiformis</name>
    <dbReference type="NCBI Taxonomy" id="149040"/>
    <lineage>
        <taxon>Eukaryota</taxon>
        <taxon>Fungi</taxon>
        <taxon>Dikarya</taxon>
        <taxon>Ascomycota</taxon>
        <taxon>Pezizomycotina</taxon>
        <taxon>Leotiomycetes</taxon>
        <taxon>Helotiales</taxon>
        <taxon>Mollisiaceae</taxon>
        <taxon>Mollisia</taxon>
    </lineage>
</organism>
<dbReference type="OrthoDB" id="2687876at2759"/>
<dbReference type="EMBL" id="KQ947429">
    <property type="protein sequence ID" value="KUJ10531.1"/>
    <property type="molecule type" value="Genomic_DNA"/>
</dbReference>
<keyword evidence="2" id="KW-1185">Reference proteome</keyword>
<dbReference type="Proteomes" id="UP000070700">
    <property type="component" value="Unassembled WGS sequence"/>
</dbReference>
<gene>
    <name evidence="1" type="ORF">LY89DRAFT_596637</name>
</gene>
<evidence type="ECO:0000313" key="1">
    <source>
        <dbReference type="EMBL" id="KUJ10531.1"/>
    </source>
</evidence>
<dbReference type="GeneID" id="28819659"/>
<evidence type="ECO:0000313" key="2">
    <source>
        <dbReference type="Proteomes" id="UP000070700"/>
    </source>
</evidence>
<dbReference type="RefSeq" id="XP_018064886.1">
    <property type="nucleotide sequence ID" value="XM_018209933.1"/>
</dbReference>